<name>A0AAV4XY45_CAEEX</name>
<sequence>MRTSRWFLAPVYSSKNGKRKLLSDVNNLLCTLPGFKKKMVQQKRSYENSMYRRSKEDLVNAALLTFPNPDLPLALYTDASSFAIDLFYSNMKMEIGNQ</sequence>
<keyword evidence="2" id="KW-1185">Reference proteome</keyword>
<evidence type="ECO:0000313" key="1">
    <source>
        <dbReference type="EMBL" id="GIY99692.1"/>
    </source>
</evidence>
<gene>
    <name evidence="1" type="ORF">CEXT_654231</name>
</gene>
<dbReference type="EMBL" id="BPLR01001077">
    <property type="protein sequence ID" value="GIY99692.1"/>
    <property type="molecule type" value="Genomic_DNA"/>
</dbReference>
<accession>A0AAV4XY45</accession>
<reference evidence="1 2" key="1">
    <citation type="submission" date="2021-06" db="EMBL/GenBank/DDBJ databases">
        <title>Caerostris extrusa draft genome.</title>
        <authorList>
            <person name="Kono N."/>
            <person name="Arakawa K."/>
        </authorList>
    </citation>
    <scope>NUCLEOTIDE SEQUENCE [LARGE SCALE GENOMIC DNA]</scope>
</reference>
<organism evidence="1 2">
    <name type="scientific">Caerostris extrusa</name>
    <name type="common">Bark spider</name>
    <name type="synonym">Caerostris bankana</name>
    <dbReference type="NCBI Taxonomy" id="172846"/>
    <lineage>
        <taxon>Eukaryota</taxon>
        <taxon>Metazoa</taxon>
        <taxon>Ecdysozoa</taxon>
        <taxon>Arthropoda</taxon>
        <taxon>Chelicerata</taxon>
        <taxon>Arachnida</taxon>
        <taxon>Araneae</taxon>
        <taxon>Araneomorphae</taxon>
        <taxon>Entelegynae</taxon>
        <taxon>Araneoidea</taxon>
        <taxon>Araneidae</taxon>
        <taxon>Caerostris</taxon>
    </lineage>
</organism>
<dbReference type="Proteomes" id="UP001054945">
    <property type="component" value="Unassembled WGS sequence"/>
</dbReference>
<evidence type="ECO:0008006" key="3">
    <source>
        <dbReference type="Google" id="ProtNLM"/>
    </source>
</evidence>
<dbReference type="AlphaFoldDB" id="A0AAV4XY45"/>
<evidence type="ECO:0000313" key="2">
    <source>
        <dbReference type="Proteomes" id="UP001054945"/>
    </source>
</evidence>
<protein>
    <recommendedName>
        <fullName evidence="3">Reverse transcriptase/retrotransposon-derived protein RNase H-like domain-containing protein</fullName>
    </recommendedName>
</protein>
<comment type="caution">
    <text evidence="1">The sequence shown here is derived from an EMBL/GenBank/DDBJ whole genome shotgun (WGS) entry which is preliminary data.</text>
</comment>
<proteinExistence type="predicted"/>